<dbReference type="InterPro" id="IPR041898">
    <property type="entry name" value="MAGE_WH1"/>
</dbReference>
<reference evidence="3 4" key="1">
    <citation type="journal article" date="2024" name="BMC Genomics">
        <title>Genome assembly of redclaw crayfish (Cherax quadricarinatus) provides insights into its immune adaptation and hypoxia tolerance.</title>
        <authorList>
            <person name="Liu Z."/>
            <person name="Zheng J."/>
            <person name="Li H."/>
            <person name="Fang K."/>
            <person name="Wang S."/>
            <person name="He J."/>
            <person name="Zhou D."/>
            <person name="Weng S."/>
            <person name="Chi M."/>
            <person name="Gu Z."/>
            <person name="He J."/>
            <person name="Li F."/>
            <person name="Wang M."/>
        </authorList>
    </citation>
    <scope>NUCLEOTIDE SEQUENCE [LARGE SCALE GENOMIC DNA]</scope>
    <source>
        <strain evidence="3">ZL_2023a</strain>
    </source>
</reference>
<dbReference type="InterPro" id="IPR041899">
    <property type="entry name" value="MAGE_WH2"/>
</dbReference>
<evidence type="ECO:0000259" key="2">
    <source>
        <dbReference type="PROSITE" id="PS50838"/>
    </source>
</evidence>
<dbReference type="PANTHER" id="PTHR11736">
    <property type="entry name" value="MELANOMA-ASSOCIATED ANTIGEN MAGE ANTIGEN"/>
    <property type="match status" value="1"/>
</dbReference>
<protein>
    <recommendedName>
        <fullName evidence="2">MAGE domain-containing protein</fullName>
    </recommendedName>
</protein>
<name>A0AAW0X8B0_CHEQU</name>
<dbReference type="Gene3D" id="1.10.10.1200">
    <property type="entry name" value="MAGE homology domain, winged helix WH1 motif"/>
    <property type="match status" value="1"/>
</dbReference>
<evidence type="ECO:0000256" key="1">
    <source>
        <dbReference type="SAM" id="MobiDB-lite"/>
    </source>
</evidence>
<feature type="domain" description="MAGE" evidence="2">
    <location>
        <begin position="34"/>
        <end position="235"/>
    </location>
</feature>
<comment type="caution">
    <text evidence="3">The sequence shown here is derived from an EMBL/GenBank/DDBJ whole genome shotgun (WGS) entry which is preliminary data.</text>
</comment>
<dbReference type="SMART" id="SM01373">
    <property type="entry name" value="MAGE"/>
    <property type="match status" value="1"/>
</dbReference>
<dbReference type="AlphaFoldDB" id="A0AAW0X8B0"/>
<dbReference type="InterPro" id="IPR037445">
    <property type="entry name" value="MAGE"/>
</dbReference>
<feature type="compositionally biased region" description="Low complexity" evidence="1">
    <location>
        <begin position="18"/>
        <end position="31"/>
    </location>
</feature>
<evidence type="ECO:0000313" key="3">
    <source>
        <dbReference type="EMBL" id="KAK8739340.1"/>
    </source>
</evidence>
<dbReference type="Pfam" id="PF01454">
    <property type="entry name" value="MAGE"/>
    <property type="match status" value="1"/>
</dbReference>
<feature type="region of interest" description="Disordered" evidence="1">
    <location>
        <begin position="1"/>
        <end position="32"/>
    </location>
</feature>
<sequence>MPRMHNVESSDEEEEENQSQSQSQKNTQLSQHPKTKLAGLVCNYLLVAETKKIPVRRAEIVKATMKDHGRHFTSVMEEASNILEKVYAYKVVELEKNSYILINNIGTVHSDSEHASKKSDDSRTGLLTFILTGIFMTGEMMQEGSMREYLRKLGIDLTSRDAHPVYGNVSKLINQDFVKQRYLAITQDTTTDPPSREYRWGERAQHELSKRDLLELVCKIPSAVSRGHRQFVAEAQLSSVRYTRPASTRPAGAVPRVGHNMFNF</sequence>
<dbReference type="EMBL" id="JARKIK010000037">
    <property type="protein sequence ID" value="KAK8739340.1"/>
    <property type="molecule type" value="Genomic_DNA"/>
</dbReference>
<accession>A0AAW0X8B0</accession>
<organism evidence="3 4">
    <name type="scientific">Cherax quadricarinatus</name>
    <name type="common">Australian red claw crayfish</name>
    <dbReference type="NCBI Taxonomy" id="27406"/>
    <lineage>
        <taxon>Eukaryota</taxon>
        <taxon>Metazoa</taxon>
        <taxon>Ecdysozoa</taxon>
        <taxon>Arthropoda</taxon>
        <taxon>Crustacea</taxon>
        <taxon>Multicrustacea</taxon>
        <taxon>Malacostraca</taxon>
        <taxon>Eumalacostraca</taxon>
        <taxon>Eucarida</taxon>
        <taxon>Decapoda</taxon>
        <taxon>Pleocyemata</taxon>
        <taxon>Astacidea</taxon>
        <taxon>Parastacoidea</taxon>
        <taxon>Parastacidae</taxon>
        <taxon>Cherax</taxon>
    </lineage>
</organism>
<dbReference type="PANTHER" id="PTHR11736:SF14">
    <property type="entry name" value="NSE3 HOMOLOG, SMC5-SMC6 COMPLEX COMPONENT"/>
    <property type="match status" value="1"/>
</dbReference>
<dbReference type="Proteomes" id="UP001445076">
    <property type="component" value="Unassembled WGS sequence"/>
</dbReference>
<dbReference type="Gene3D" id="1.10.10.1210">
    <property type="entry name" value="MAGE homology domain, winged helix WH2 motif"/>
    <property type="match status" value="1"/>
</dbReference>
<dbReference type="InterPro" id="IPR002190">
    <property type="entry name" value="MHD_dom"/>
</dbReference>
<proteinExistence type="predicted"/>
<dbReference type="PROSITE" id="PS50838">
    <property type="entry name" value="MAGE"/>
    <property type="match status" value="1"/>
</dbReference>
<dbReference type="FunFam" id="1.10.10.1210:FF:000001">
    <property type="entry name" value="melanoma-associated antigen D1"/>
    <property type="match status" value="1"/>
</dbReference>
<gene>
    <name evidence="3" type="ORF">OTU49_003587</name>
</gene>
<dbReference type="GO" id="GO:0005634">
    <property type="term" value="C:nucleus"/>
    <property type="evidence" value="ECO:0007669"/>
    <property type="project" value="TreeGrafter"/>
</dbReference>
<keyword evidence="4" id="KW-1185">Reference proteome</keyword>
<evidence type="ECO:0000313" key="4">
    <source>
        <dbReference type="Proteomes" id="UP001445076"/>
    </source>
</evidence>